<dbReference type="SMART" id="SM00382">
    <property type="entry name" value="AAA"/>
    <property type="match status" value="2"/>
</dbReference>
<dbReference type="PANTHER" id="PTHR19211:SF14">
    <property type="entry name" value="ATP-BINDING CASSETTE SUB-FAMILY F MEMBER 1"/>
    <property type="match status" value="1"/>
</dbReference>
<keyword evidence="1" id="KW-0677">Repeat</keyword>
<comment type="caution">
    <text evidence="6">The sequence shown here is derived from an EMBL/GenBank/DDBJ whole genome shotgun (WGS) entry which is preliminary data.</text>
</comment>
<evidence type="ECO:0000256" key="2">
    <source>
        <dbReference type="ARBA" id="ARBA00022741"/>
    </source>
</evidence>
<gene>
    <name evidence="6" type="ORF">GQS40_05350</name>
</gene>
<dbReference type="EMBL" id="WSZI01000013">
    <property type="protein sequence ID" value="MWN21102.1"/>
    <property type="molecule type" value="Genomic_DNA"/>
</dbReference>
<keyword evidence="4" id="KW-0175">Coiled coil</keyword>
<keyword evidence="2" id="KW-0547">Nucleotide-binding</keyword>
<evidence type="ECO:0000313" key="6">
    <source>
        <dbReference type="EMBL" id="MWN21102.1"/>
    </source>
</evidence>
<dbReference type="CDD" id="cd03221">
    <property type="entry name" value="ABCF_EF-3"/>
    <property type="match status" value="1"/>
</dbReference>
<reference evidence="6 7" key="1">
    <citation type="submission" date="2019-12" db="EMBL/GenBank/DDBJ databases">
        <title>Complete genome sequence of Leuconostoc lactis strain AVN1 provides insights into metabolic potential.</title>
        <authorList>
            <person name="Besrour N."/>
            <person name="Najjari A."/>
            <person name="Fhoula I."/>
            <person name="Jaballah S."/>
            <person name="Klibi N."/>
            <person name="Ouzari H.I."/>
        </authorList>
    </citation>
    <scope>NUCLEOTIDE SEQUENCE [LARGE SCALE GENOMIC DNA]</scope>
    <source>
        <strain evidence="6 7">AVN1</strain>
    </source>
</reference>
<proteinExistence type="predicted"/>
<dbReference type="GO" id="GO:0005524">
    <property type="term" value="F:ATP binding"/>
    <property type="evidence" value="ECO:0007669"/>
    <property type="project" value="UniProtKB-KW"/>
</dbReference>
<keyword evidence="3 6" id="KW-0067">ATP-binding</keyword>
<dbReference type="PANTHER" id="PTHR19211">
    <property type="entry name" value="ATP-BINDING TRANSPORT PROTEIN-RELATED"/>
    <property type="match status" value="1"/>
</dbReference>
<sequence>MITANNLTFNFTTEALLFENVNFKLSPKQRVALIGDNGSGKSTLLNLLVKNLTPTSGSIQSDGYTLLVPQFYDDNTQNSPGESQRQRLQHAFSQQPDILLLDEPTSNLDQAGIQYLVNQLKRFKGIAVVISHDAAFLAKIATAVLVIDQKNIAFYPTDFATFQQLQANKIQQQYAQYEVARKQRQQQLASLARMQEKATNAKKAKKVSNSEKKAIGLAGRKDKVQNGLEKKVKKIRADIQQTAHGKPFEKMGLKLLTTYQQPKKIMQNLTLDRLIRDDLVLIDNPINLRLQSGEVVAILGANGAGKSTLLKAIFHDVTQKRHRVNYFHQNIQSQFNADQPLLPQLQAMSGMNLQVIRDVCGALGIRSDILSRFPNTLSGGQLLKVQLALNLMMPFDILLLDEPTNYLDYDGVLALTNFINDSQAAIVLVSHDETFVKQTATQSFIIQDQNWIDYLTYDDYFDVNVTN</sequence>
<dbReference type="InterPro" id="IPR003593">
    <property type="entry name" value="AAA+_ATPase"/>
</dbReference>
<dbReference type="Gene3D" id="3.40.50.300">
    <property type="entry name" value="P-loop containing nucleotide triphosphate hydrolases"/>
    <property type="match status" value="3"/>
</dbReference>
<evidence type="ECO:0000256" key="4">
    <source>
        <dbReference type="SAM" id="Coils"/>
    </source>
</evidence>
<evidence type="ECO:0000256" key="3">
    <source>
        <dbReference type="ARBA" id="ARBA00022840"/>
    </source>
</evidence>
<feature type="coiled-coil region" evidence="4">
    <location>
        <begin position="167"/>
        <end position="211"/>
    </location>
</feature>
<evidence type="ECO:0000256" key="1">
    <source>
        <dbReference type="ARBA" id="ARBA00022737"/>
    </source>
</evidence>
<dbReference type="PROSITE" id="PS50893">
    <property type="entry name" value="ABC_TRANSPORTER_2"/>
    <property type="match status" value="2"/>
</dbReference>
<protein>
    <submittedName>
        <fullName evidence="6">ATP-binding cassette domain-containing protein</fullName>
    </submittedName>
</protein>
<dbReference type="InterPro" id="IPR027417">
    <property type="entry name" value="P-loop_NTPase"/>
</dbReference>
<dbReference type="Pfam" id="PF00005">
    <property type="entry name" value="ABC_tran"/>
    <property type="match status" value="2"/>
</dbReference>
<accession>A0A6L7ABG4</accession>
<dbReference type="InterPro" id="IPR050611">
    <property type="entry name" value="ABCF"/>
</dbReference>
<name>A0A6L7ABG4_LEULA</name>
<feature type="domain" description="ABC transporter" evidence="5">
    <location>
        <begin position="2"/>
        <end position="174"/>
    </location>
</feature>
<dbReference type="InterPro" id="IPR003439">
    <property type="entry name" value="ABC_transporter-like_ATP-bd"/>
</dbReference>
<dbReference type="Proteomes" id="UP000478636">
    <property type="component" value="Unassembled WGS sequence"/>
</dbReference>
<dbReference type="SUPFAM" id="SSF52540">
    <property type="entry name" value="P-loop containing nucleoside triphosphate hydrolases"/>
    <property type="match status" value="2"/>
</dbReference>
<dbReference type="RefSeq" id="WP_029509403.1">
    <property type="nucleotide sequence ID" value="NZ_DAITWI010000001.1"/>
</dbReference>
<feature type="domain" description="ABC transporter" evidence="5">
    <location>
        <begin position="266"/>
        <end position="465"/>
    </location>
</feature>
<dbReference type="GO" id="GO:0016887">
    <property type="term" value="F:ATP hydrolysis activity"/>
    <property type="evidence" value="ECO:0007669"/>
    <property type="project" value="InterPro"/>
</dbReference>
<evidence type="ECO:0000313" key="7">
    <source>
        <dbReference type="Proteomes" id="UP000478636"/>
    </source>
</evidence>
<dbReference type="AlphaFoldDB" id="A0A6L7ABG4"/>
<evidence type="ECO:0000259" key="5">
    <source>
        <dbReference type="PROSITE" id="PS50893"/>
    </source>
</evidence>
<organism evidence="6 7">
    <name type="scientific">Leuconostoc lactis</name>
    <dbReference type="NCBI Taxonomy" id="1246"/>
    <lineage>
        <taxon>Bacteria</taxon>
        <taxon>Bacillati</taxon>
        <taxon>Bacillota</taxon>
        <taxon>Bacilli</taxon>
        <taxon>Lactobacillales</taxon>
        <taxon>Lactobacillaceae</taxon>
        <taxon>Leuconostoc</taxon>
    </lineage>
</organism>